<sequence length="462" mass="52785">MLKIFNTLSRQKEEFKPIHADKVGMYVCGVTIYDLCHIGHGRTFVAFDVVSRYLRFLGYKLTYVRNVTDVDDKIIRRATENKESCEQLTARMLTEMHADFDALNIARPDLEPRATHHIAEIIELVELLLQRNHAYVADNGDVMFAVDTDPDYGLLSRQDLEQLQAGARVEIADVKRNPMDFVLWKMSKPGEPSWASPWGDGRPGWHIECSAMNCKQLGEHFDIHGGGSDLMFPHHENEIAQSTCAHDGPYVNYWMHSGMVMVDREKMSKSLDNFFTIRDVLKHYDAETVRYFLMSGHYRSQLNYSEENLKQARTALERLYTALRGTDDALEAQGNTEFEARFREAMDDDFNTPEAYSVLFDMAREINRLKAEDMVAANQLAAELRRLSGVLGLLEQSPESFLQGAGQNADDSEVAEIEALIKQRNDARQTKDWAMADVARNRLTEMGIILEDGSQGTVWRRK</sequence>
<dbReference type="CDD" id="cd07963">
    <property type="entry name" value="Anticodon_Ia_Cys"/>
    <property type="match status" value="1"/>
</dbReference>
<evidence type="ECO:0000256" key="5">
    <source>
        <dbReference type="ARBA" id="ARBA00022598"/>
    </source>
</evidence>
<evidence type="ECO:0000256" key="6">
    <source>
        <dbReference type="ARBA" id="ARBA00022723"/>
    </source>
</evidence>
<dbReference type="SMART" id="SM00840">
    <property type="entry name" value="DALR_2"/>
    <property type="match status" value="1"/>
</dbReference>
<dbReference type="CDD" id="cd00672">
    <property type="entry name" value="CysRS_core"/>
    <property type="match status" value="1"/>
</dbReference>
<keyword evidence="4 12" id="KW-0963">Cytoplasm</keyword>
<dbReference type="InterPro" id="IPR024909">
    <property type="entry name" value="Cys-tRNA/MSH_ligase"/>
</dbReference>
<dbReference type="FunFam" id="1.20.120.1910:FF:000001">
    <property type="entry name" value="Cysteine--tRNA ligase"/>
    <property type="match status" value="1"/>
</dbReference>
<evidence type="ECO:0000256" key="3">
    <source>
        <dbReference type="ARBA" id="ARBA00011245"/>
    </source>
</evidence>
<feature type="short sequence motif" description="'HIGH' region" evidence="12">
    <location>
        <begin position="30"/>
        <end position="40"/>
    </location>
</feature>
<keyword evidence="8 12" id="KW-0862">Zinc</keyword>
<evidence type="ECO:0000256" key="1">
    <source>
        <dbReference type="ARBA" id="ARBA00004496"/>
    </source>
</evidence>
<feature type="binding site" evidence="12">
    <location>
        <position position="234"/>
    </location>
    <ligand>
        <name>Zn(2+)</name>
        <dbReference type="ChEBI" id="CHEBI:29105"/>
    </ligand>
</feature>
<dbReference type="SUPFAM" id="SSF52374">
    <property type="entry name" value="Nucleotidylyl transferase"/>
    <property type="match status" value="1"/>
</dbReference>
<reference evidence="14 15" key="1">
    <citation type="journal article" date="2019" name="Int. J. Syst. Evol. Microbiol.">
        <title>Limnobaculum parvum gen. nov., sp. nov., isolated from a freshwater lake.</title>
        <authorList>
            <person name="Baek C."/>
            <person name="Shin S.K."/>
            <person name="Yi H."/>
        </authorList>
    </citation>
    <scope>NUCLEOTIDE SEQUENCE [LARGE SCALE GENOMIC DNA]</scope>
    <source>
        <strain evidence="14 15">HYN0051</strain>
    </source>
</reference>
<feature type="domain" description="Cysteinyl-tRNA synthetase class Ia DALR" evidence="13">
    <location>
        <begin position="341"/>
        <end position="402"/>
    </location>
</feature>
<protein>
    <recommendedName>
        <fullName evidence="12">Cysteine--tRNA ligase</fullName>
        <ecNumber evidence="12">6.1.1.16</ecNumber>
    </recommendedName>
    <alternativeName>
        <fullName evidence="12">Cysteinyl-tRNA synthetase</fullName>
        <shortName evidence="12">CysRS</shortName>
    </alternativeName>
</protein>
<comment type="subunit">
    <text evidence="3 12">Monomer.</text>
</comment>
<dbReference type="EC" id="6.1.1.16" evidence="12"/>
<dbReference type="RefSeq" id="WP_108899831.1">
    <property type="nucleotide sequence ID" value="NZ_CP029185.2"/>
</dbReference>
<dbReference type="FunFam" id="3.40.50.620:FF:000009">
    <property type="entry name" value="Cysteine--tRNA ligase"/>
    <property type="match status" value="1"/>
</dbReference>
<keyword evidence="7 12" id="KW-0547">Nucleotide-binding</keyword>
<keyword evidence="15" id="KW-1185">Reference proteome</keyword>
<dbReference type="SUPFAM" id="SSF47323">
    <property type="entry name" value="Anticodon-binding domain of a subclass of class I aminoacyl-tRNA synthetases"/>
    <property type="match status" value="1"/>
</dbReference>
<evidence type="ECO:0000256" key="8">
    <source>
        <dbReference type="ARBA" id="ARBA00022833"/>
    </source>
</evidence>
<accession>A0A2Y9TVM2</accession>
<keyword evidence="6 12" id="KW-0479">Metal-binding</keyword>
<dbReference type="Proteomes" id="UP000244908">
    <property type="component" value="Chromosome"/>
</dbReference>
<dbReference type="AlphaFoldDB" id="A0A2Y9TVM2"/>
<feature type="binding site" evidence="12">
    <location>
        <position position="269"/>
    </location>
    <ligand>
        <name>ATP</name>
        <dbReference type="ChEBI" id="CHEBI:30616"/>
    </ligand>
</feature>
<dbReference type="NCBIfam" id="TIGR00435">
    <property type="entry name" value="cysS"/>
    <property type="match status" value="1"/>
</dbReference>
<keyword evidence="5 12" id="KW-0436">Ligase</keyword>
<dbReference type="GO" id="GO:0005524">
    <property type="term" value="F:ATP binding"/>
    <property type="evidence" value="ECO:0007669"/>
    <property type="project" value="UniProtKB-UniRule"/>
</dbReference>
<dbReference type="InterPro" id="IPR015273">
    <property type="entry name" value="Cys-tRNA-synt_Ia_DALR"/>
</dbReference>
<comment type="subcellular location">
    <subcellularLocation>
        <location evidence="1 12">Cytoplasm</location>
    </subcellularLocation>
</comment>
<dbReference type="InterPro" id="IPR032678">
    <property type="entry name" value="tRNA-synt_1_cat_dom"/>
</dbReference>
<dbReference type="GO" id="GO:0005829">
    <property type="term" value="C:cytosol"/>
    <property type="evidence" value="ECO:0007669"/>
    <property type="project" value="TreeGrafter"/>
</dbReference>
<evidence type="ECO:0000256" key="10">
    <source>
        <dbReference type="ARBA" id="ARBA00022917"/>
    </source>
</evidence>
<dbReference type="Pfam" id="PF23493">
    <property type="entry name" value="CysS_C"/>
    <property type="match status" value="1"/>
</dbReference>
<gene>
    <name evidence="12 14" type="primary">cysS</name>
    <name evidence="14" type="ORF">HYN51_03690</name>
</gene>
<feature type="binding site" evidence="12">
    <location>
        <position position="209"/>
    </location>
    <ligand>
        <name>Zn(2+)</name>
        <dbReference type="ChEBI" id="CHEBI:29105"/>
    </ligand>
</feature>
<dbReference type="GO" id="GO:0006423">
    <property type="term" value="P:cysteinyl-tRNA aminoacylation"/>
    <property type="evidence" value="ECO:0007669"/>
    <property type="project" value="UniProtKB-UniRule"/>
</dbReference>
<dbReference type="Gene3D" id="3.40.50.620">
    <property type="entry name" value="HUPs"/>
    <property type="match status" value="1"/>
</dbReference>
<evidence type="ECO:0000256" key="9">
    <source>
        <dbReference type="ARBA" id="ARBA00022840"/>
    </source>
</evidence>
<dbReference type="InterPro" id="IPR056411">
    <property type="entry name" value="CysS_C"/>
</dbReference>
<evidence type="ECO:0000256" key="11">
    <source>
        <dbReference type="ARBA" id="ARBA00023146"/>
    </source>
</evidence>
<dbReference type="OrthoDB" id="9815130at2"/>
<comment type="catalytic activity">
    <reaction evidence="12">
        <text>tRNA(Cys) + L-cysteine + ATP = L-cysteinyl-tRNA(Cys) + AMP + diphosphate</text>
        <dbReference type="Rhea" id="RHEA:17773"/>
        <dbReference type="Rhea" id="RHEA-COMP:9661"/>
        <dbReference type="Rhea" id="RHEA-COMP:9679"/>
        <dbReference type="ChEBI" id="CHEBI:30616"/>
        <dbReference type="ChEBI" id="CHEBI:33019"/>
        <dbReference type="ChEBI" id="CHEBI:35235"/>
        <dbReference type="ChEBI" id="CHEBI:78442"/>
        <dbReference type="ChEBI" id="CHEBI:78517"/>
        <dbReference type="ChEBI" id="CHEBI:456215"/>
        <dbReference type="EC" id="6.1.1.16"/>
    </reaction>
</comment>
<organism evidence="14 15">
    <name type="scientific">Limnobaculum parvum</name>
    <dbReference type="NCBI Taxonomy" id="2172103"/>
    <lineage>
        <taxon>Bacteria</taxon>
        <taxon>Pseudomonadati</taxon>
        <taxon>Pseudomonadota</taxon>
        <taxon>Gammaproteobacteria</taxon>
        <taxon>Enterobacterales</taxon>
        <taxon>Budviciaceae</taxon>
        <taxon>Limnobaculum</taxon>
    </lineage>
</organism>
<feature type="binding site" evidence="12">
    <location>
        <position position="238"/>
    </location>
    <ligand>
        <name>Zn(2+)</name>
        <dbReference type="ChEBI" id="CHEBI:29105"/>
    </ligand>
</feature>
<evidence type="ECO:0000313" key="15">
    <source>
        <dbReference type="Proteomes" id="UP000244908"/>
    </source>
</evidence>
<dbReference type="InterPro" id="IPR014729">
    <property type="entry name" value="Rossmann-like_a/b/a_fold"/>
</dbReference>
<keyword evidence="9 12" id="KW-0067">ATP-binding</keyword>
<comment type="cofactor">
    <cofactor evidence="12">
        <name>Zn(2+)</name>
        <dbReference type="ChEBI" id="CHEBI:29105"/>
    </cofactor>
    <text evidence="12">Binds 1 zinc ion per subunit.</text>
</comment>
<dbReference type="InterPro" id="IPR009080">
    <property type="entry name" value="tRNAsynth_Ia_anticodon-bd"/>
</dbReference>
<dbReference type="Gene3D" id="1.20.120.1910">
    <property type="entry name" value="Cysteine-tRNA ligase, C-terminal anti-codon recognition domain"/>
    <property type="match status" value="1"/>
</dbReference>
<dbReference type="Pfam" id="PF09190">
    <property type="entry name" value="DALR_2"/>
    <property type="match status" value="1"/>
</dbReference>
<dbReference type="PANTHER" id="PTHR10890:SF3">
    <property type="entry name" value="CYSTEINE--TRNA LIGASE, CYTOPLASMIC"/>
    <property type="match status" value="1"/>
</dbReference>
<dbReference type="GO" id="GO:0008270">
    <property type="term" value="F:zinc ion binding"/>
    <property type="evidence" value="ECO:0007669"/>
    <property type="project" value="UniProtKB-UniRule"/>
</dbReference>
<name>A0A2Y9TVM2_9GAMM</name>
<evidence type="ECO:0000259" key="13">
    <source>
        <dbReference type="SMART" id="SM00840"/>
    </source>
</evidence>
<dbReference type="PANTHER" id="PTHR10890">
    <property type="entry name" value="CYSTEINYL-TRNA SYNTHETASE"/>
    <property type="match status" value="1"/>
</dbReference>
<keyword evidence="10 12" id="KW-0648">Protein biosynthesis</keyword>
<comment type="similarity">
    <text evidence="2 12">Belongs to the class-I aminoacyl-tRNA synthetase family.</text>
</comment>
<evidence type="ECO:0000256" key="7">
    <source>
        <dbReference type="ARBA" id="ARBA00022741"/>
    </source>
</evidence>
<keyword evidence="11 12" id="KW-0030">Aminoacyl-tRNA synthetase</keyword>
<dbReference type="GO" id="GO:0004817">
    <property type="term" value="F:cysteine-tRNA ligase activity"/>
    <property type="evidence" value="ECO:0007669"/>
    <property type="project" value="UniProtKB-UniRule"/>
</dbReference>
<dbReference type="InterPro" id="IPR015803">
    <property type="entry name" value="Cys-tRNA-ligase"/>
</dbReference>
<evidence type="ECO:0000256" key="12">
    <source>
        <dbReference type="HAMAP-Rule" id="MF_00041"/>
    </source>
</evidence>
<feature type="short sequence motif" description="'KMSKS' region" evidence="12">
    <location>
        <begin position="266"/>
        <end position="270"/>
    </location>
</feature>
<evidence type="ECO:0000313" key="14">
    <source>
        <dbReference type="EMBL" id="AWH87743.1"/>
    </source>
</evidence>
<evidence type="ECO:0000256" key="4">
    <source>
        <dbReference type="ARBA" id="ARBA00022490"/>
    </source>
</evidence>
<feature type="binding site" evidence="12">
    <location>
        <position position="28"/>
    </location>
    <ligand>
        <name>Zn(2+)</name>
        <dbReference type="ChEBI" id="CHEBI:29105"/>
    </ligand>
</feature>
<dbReference type="KEGG" id="lpv:HYN51_03690"/>
<dbReference type="HAMAP" id="MF_00041">
    <property type="entry name" value="Cys_tRNA_synth"/>
    <property type="match status" value="1"/>
</dbReference>
<evidence type="ECO:0000256" key="2">
    <source>
        <dbReference type="ARBA" id="ARBA00005594"/>
    </source>
</evidence>
<proteinExistence type="inferred from homology"/>
<dbReference type="EMBL" id="CP029185">
    <property type="protein sequence ID" value="AWH87743.1"/>
    <property type="molecule type" value="Genomic_DNA"/>
</dbReference>
<dbReference type="Pfam" id="PF01406">
    <property type="entry name" value="tRNA-synt_1e"/>
    <property type="match status" value="1"/>
</dbReference>
<dbReference type="PRINTS" id="PR00983">
    <property type="entry name" value="TRNASYNTHCYS"/>
</dbReference>